<organism evidence="1">
    <name type="scientific">Thermosulfidibacter takaii</name>
    <dbReference type="NCBI Taxonomy" id="412593"/>
    <lineage>
        <taxon>Bacteria</taxon>
        <taxon>Pseudomonadati</taxon>
        <taxon>Thermosulfidibacterota</taxon>
        <taxon>Thermosulfidibacteria</taxon>
        <taxon>Thermosulfidibacterales</taxon>
        <taxon>Thermosulfidibacteraceae</taxon>
    </lineage>
</organism>
<sequence length="60" mass="6832">MATKANKRYVLITPLYIPAGHHFGYAKIVRDLTPEHIWFVRDLEGLEAAMDKLGVSFDTN</sequence>
<name>A0A7C0YDL0_9BACT</name>
<protein>
    <submittedName>
        <fullName evidence="1">Uncharacterized protein</fullName>
    </submittedName>
</protein>
<dbReference type="EMBL" id="DQWS01000115">
    <property type="protein sequence ID" value="HDD53020.1"/>
    <property type="molecule type" value="Genomic_DNA"/>
</dbReference>
<accession>A0A7C0YDL0</accession>
<dbReference type="Proteomes" id="UP000885690">
    <property type="component" value="Unassembled WGS sequence"/>
</dbReference>
<proteinExistence type="predicted"/>
<comment type="caution">
    <text evidence="1">The sequence shown here is derived from an EMBL/GenBank/DDBJ whole genome shotgun (WGS) entry which is preliminary data.</text>
</comment>
<evidence type="ECO:0000313" key="1">
    <source>
        <dbReference type="EMBL" id="HDD53020.1"/>
    </source>
</evidence>
<dbReference type="AlphaFoldDB" id="A0A7C0YDL0"/>
<gene>
    <name evidence="1" type="ORF">ENF32_03000</name>
</gene>
<reference evidence="1" key="1">
    <citation type="journal article" date="2020" name="mSystems">
        <title>Genome- and Community-Level Interaction Insights into Carbon Utilization and Element Cycling Functions of Hydrothermarchaeota in Hydrothermal Sediment.</title>
        <authorList>
            <person name="Zhou Z."/>
            <person name="Liu Y."/>
            <person name="Xu W."/>
            <person name="Pan J."/>
            <person name="Luo Z.H."/>
            <person name="Li M."/>
        </authorList>
    </citation>
    <scope>NUCLEOTIDE SEQUENCE [LARGE SCALE GENOMIC DNA]</scope>
    <source>
        <strain evidence="1">HyVt-115</strain>
    </source>
</reference>